<feature type="compositionally biased region" description="Polar residues" evidence="1">
    <location>
        <begin position="340"/>
        <end position="350"/>
    </location>
</feature>
<sequence>MTSNYASPVHGDGGTPGSYPVFPMPVAVIVARGFQTFISFVIMVMAGMLMHGLVLSAYAFAFVCGLFTLIIAVYAILAEKVTSCRAAYNYWAVFSLDLLMVIFWLASMGANAALRGTFKYSTEAECFDDGSTFNAGTCYTSKRDGIVVKRAAVAGKVGLAEISAIAGLSAVQMLLFAATFGYLAHQVRLHLKAQKQGIQSDDAGVVEMKGQPGGGSYVSAAPVYDPDAPLPASSSAQPYSTQAYPQPMPYDSSAYGGAAAAQQQGGYAQAGVYGGQPSNVYDPQAQAQSAAYATAAQPQPVASPAATPAPAYQDQYTPPGERFATAVGPQPTPEPYYSRHTPNQSYYSPQ</sequence>
<evidence type="ECO:0000256" key="2">
    <source>
        <dbReference type="SAM" id="Phobius"/>
    </source>
</evidence>
<proteinExistence type="predicted"/>
<dbReference type="PANTHER" id="PTHR37451">
    <property type="entry name" value="MARVEL DOMAIN"/>
    <property type="match status" value="1"/>
</dbReference>
<dbReference type="Proteomes" id="UP001642405">
    <property type="component" value="Unassembled WGS sequence"/>
</dbReference>
<evidence type="ECO:0000313" key="4">
    <source>
        <dbReference type="Proteomes" id="UP001642405"/>
    </source>
</evidence>
<feature type="transmembrane region" description="Helical" evidence="2">
    <location>
        <begin position="162"/>
        <end position="184"/>
    </location>
</feature>
<feature type="compositionally biased region" description="Polar residues" evidence="1">
    <location>
        <begin position="232"/>
        <end position="244"/>
    </location>
</feature>
<evidence type="ECO:0000256" key="1">
    <source>
        <dbReference type="SAM" id="MobiDB-lite"/>
    </source>
</evidence>
<feature type="transmembrane region" description="Helical" evidence="2">
    <location>
        <begin position="88"/>
        <end position="106"/>
    </location>
</feature>
<feature type="compositionally biased region" description="Low complexity" evidence="1">
    <location>
        <begin position="288"/>
        <end position="311"/>
    </location>
</feature>
<keyword evidence="2" id="KW-0472">Membrane</keyword>
<gene>
    <name evidence="3" type="ORF">SCUCBS95973_000639</name>
</gene>
<keyword evidence="2" id="KW-0812">Transmembrane</keyword>
<keyword evidence="4" id="KW-1185">Reference proteome</keyword>
<evidence type="ECO:0000313" key="3">
    <source>
        <dbReference type="EMBL" id="CAK7209993.1"/>
    </source>
</evidence>
<evidence type="ECO:0008006" key="5">
    <source>
        <dbReference type="Google" id="ProtNLM"/>
    </source>
</evidence>
<feature type="transmembrane region" description="Helical" evidence="2">
    <location>
        <begin position="26"/>
        <end position="49"/>
    </location>
</feature>
<feature type="region of interest" description="Disordered" evidence="1">
    <location>
        <begin position="228"/>
        <end position="247"/>
    </location>
</feature>
<keyword evidence="2" id="KW-1133">Transmembrane helix</keyword>
<dbReference type="EMBL" id="CAWUHB010000002">
    <property type="protein sequence ID" value="CAK7209993.1"/>
    <property type="molecule type" value="Genomic_DNA"/>
</dbReference>
<accession>A0ABP0ARW9</accession>
<protein>
    <recommendedName>
        <fullName evidence="5">MARVEL domain-containing protein</fullName>
    </recommendedName>
</protein>
<reference evidence="3 4" key="1">
    <citation type="submission" date="2024-01" db="EMBL/GenBank/DDBJ databases">
        <authorList>
            <person name="Allen C."/>
            <person name="Tagirdzhanova G."/>
        </authorList>
    </citation>
    <scope>NUCLEOTIDE SEQUENCE [LARGE SCALE GENOMIC DNA]</scope>
</reference>
<comment type="caution">
    <text evidence="3">The sequence shown here is derived from an EMBL/GenBank/DDBJ whole genome shotgun (WGS) entry which is preliminary data.</text>
</comment>
<feature type="transmembrane region" description="Helical" evidence="2">
    <location>
        <begin position="55"/>
        <end position="76"/>
    </location>
</feature>
<dbReference type="PANTHER" id="PTHR37451:SF4">
    <property type="entry name" value="MARVEL DOMAIN-CONTAINING PROTEIN"/>
    <property type="match status" value="1"/>
</dbReference>
<organism evidence="3 4">
    <name type="scientific">Sporothrix curviconia</name>
    <dbReference type="NCBI Taxonomy" id="1260050"/>
    <lineage>
        <taxon>Eukaryota</taxon>
        <taxon>Fungi</taxon>
        <taxon>Dikarya</taxon>
        <taxon>Ascomycota</taxon>
        <taxon>Pezizomycotina</taxon>
        <taxon>Sordariomycetes</taxon>
        <taxon>Sordariomycetidae</taxon>
        <taxon>Ophiostomatales</taxon>
        <taxon>Ophiostomataceae</taxon>
        <taxon>Sporothrix</taxon>
    </lineage>
</organism>
<name>A0ABP0ARW9_9PEZI</name>
<feature type="region of interest" description="Disordered" evidence="1">
    <location>
        <begin position="288"/>
        <end position="350"/>
    </location>
</feature>